<dbReference type="Proteomes" id="UP001139171">
    <property type="component" value="Unassembled WGS sequence"/>
</dbReference>
<protein>
    <submittedName>
        <fullName evidence="1">Uncharacterized protein</fullName>
    </submittedName>
</protein>
<comment type="caution">
    <text evidence="1">The sequence shown here is derived from an EMBL/GenBank/DDBJ whole genome shotgun (WGS) entry which is preliminary data.</text>
</comment>
<sequence length="318" mass="35826">MSNDINAIVQEMKTAAILEQEYRNSGGFMTDGWNDVASIRNIILIIDALEAEQKRNEYLESWRNEAEETLVRLAAFLQVIGIPHAVNWRDWIDNAEKKVMHDQRKIAELESTPVPVVLDEMKYPRRPLPRTYQIGVDVGRVDGWNAYRAAILSTSPAQPDSSIGNGQLLQRLEKQQAESNGFPHLAAIPETLPCNVLLEPGFRLRKGVTTSTLITALNRRAEYERETENATPKETERMKQSLDSLMTSAGFQKVKRSVYDPEKWKLVPIKSTPEMIQAARVSANDLSVEVIDGAEITYVHHEDIYDVMVAASPVPEGQ</sequence>
<organism evidence="1 2">
    <name type="scientific">Limnobaculum eriocheiris</name>
    <dbReference type="NCBI Taxonomy" id="2897391"/>
    <lineage>
        <taxon>Bacteria</taxon>
        <taxon>Pseudomonadati</taxon>
        <taxon>Pseudomonadota</taxon>
        <taxon>Gammaproteobacteria</taxon>
        <taxon>Enterobacterales</taxon>
        <taxon>Budviciaceae</taxon>
        <taxon>Limnobaculum</taxon>
    </lineage>
</organism>
<keyword evidence="2" id="KW-1185">Reference proteome</keyword>
<gene>
    <name evidence="1" type="ORF">LPW36_02120</name>
</gene>
<dbReference type="EMBL" id="JAJNAG010000002">
    <property type="protein sequence ID" value="MCD1124841.1"/>
    <property type="molecule type" value="Genomic_DNA"/>
</dbReference>
<dbReference type="AlphaFoldDB" id="A0A9X1MSR5"/>
<dbReference type="RefSeq" id="WP_230607849.1">
    <property type="nucleotide sequence ID" value="NZ_JAJNAG010000002.1"/>
</dbReference>
<name>A0A9X1MSR5_9GAMM</name>
<proteinExistence type="predicted"/>
<evidence type="ECO:0000313" key="2">
    <source>
        <dbReference type="Proteomes" id="UP001139171"/>
    </source>
</evidence>
<accession>A0A9X1MSR5</accession>
<evidence type="ECO:0000313" key="1">
    <source>
        <dbReference type="EMBL" id="MCD1124841.1"/>
    </source>
</evidence>
<reference evidence="1" key="1">
    <citation type="submission" date="2021-11" db="EMBL/GenBank/DDBJ databases">
        <title>Jinshanibacter sp. isolated from one year old Eriocheir sinensis.</title>
        <authorList>
            <person name="Li J.-Y."/>
            <person name="He W."/>
            <person name="Gao T.-H."/>
        </authorList>
    </citation>
    <scope>NUCLEOTIDE SEQUENCE</scope>
    <source>
        <strain evidence="1">LJY008</strain>
    </source>
</reference>